<feature type="chain" id="PRO_5039413574" description="Peptidase inhibitor family I36" evidence="1">
    <location>
        <begin position="34"/>
        <end position="131"/>
    </location>
</feature>
<feature type="signal peptide" evidence="1">
    <location>
        <begin position="1"/>
        <end position="33"/>
    </location>
</feature>
<evidence type="ECO:0000313" key="2">
    <source>
        <dbReference type="EMBL" id="HIZ35591.1"/>
    </source>
</evidence>
<proteinExistence type="predicted"/>
<dbReference type="AlphaFoldDB" id="A0A9D2EEA8"/>
<sequence>MSVQRFRNATMGLLATMGLTMTAFVGLSGAAEAAPDRPPDDGDRHGCPAGAVCIYPGDGWNGGNPSHVFWSYGVHRIYNQYGDHLIYNNQTDDAVVDICYGADGTDCAYIPADYALTFNLTPINSVSLRPS</sequence>
<keyword evidence="1" id="KW-0732">Signal</keyword>
<gene>
    <name evidence="2" type="ORF">H9815_07415</name>
</gene>
<evidence type="ECO:0008006" key="4">
    <source>
        <dbReference type="Google" id="ProtNLM"/>
    </source>
</evidence>
<organism evidence="2 3">
    <name type="scientific">Candidatus Ruania gallistercoris</name>
    <dbReference type="NCBI Taxonomy" id="2838746"/>
    <lineage>
        <taxon>Bacteria</taxon>
        <taxon>Bacillati</taxon>
        <taxon>Actinomycetota</taxon>
        <taxon>Actinomycetes</taxon>
        <taxon>Micrococcales</taxon>
        <taxon>Ruaniaceae</taxon>
        <taxon>Ruania</taxon>
    </lineage>
</organism>
<protein>
    <recommendedName>
        <fullName evidence="4">Peptidase inhibitor family I36</fullName>
    </recommendedName>
</protein>
<reference evidence="2" key="1">
    <citation type="journal article" date="2021" name="PeerJ">
        <title>Extensive microbial diversity within the chicken gut microbiome revealed by metagenomics and culture.</title>
        <authorList>
            <person name="Gilroy R."/>
            <person name="Ravi A."/>
            <person name="Getino M."/>
            <person name="Pursley I."/>
            <person name="Horton D.L."/>
            <person name="Alikhan N.F."/>
            <person name="Baker D."/>
            <person name="Gharbi K."/>
            <person name="Hall N."/>
            <person name="Watson M."/>
            <person name="Adriaenssens E.M."/>
            <person name="Foster-Nyarko E."/>
            <person name="Jarju S."/>
            <person name="Secka A."/>
            <person name="Antonio M."/>
            <person name="Oren A."/>
            <person name="Chaudhuri R.R."/>
            <person name="La Ragione R."/>
            <person name="Hildebrand F."/>
            <person name="Pallen M.J."/>
        </authorList>
    </citation>
    <scope>NUCLEOTIDE SEQUENCE</scope>
    <source>
        <strain evidence="2">ChiGjej4B4-7305</strain>
    </source>
</reference>
<evidence type="ECO:0000256" key="1">
    <source>
        <dbReference type="SAM" id="SignalP"/>
    </source>
</evidence>
<comment type="caution">
    <text evidence="2">The sequence shown here is derived from an EMBL/GenBank/DDBJ whole genome shotgun (WGS) entry which is preliminary data.</text>
</comment>
<name>A0A9D2EEA8_9MICO</name>
<accession>A0A9D2EEA8</accession>
<reference evidence="2" key="2">
    <citation type="submission" date="2021-04" db="EMBL/GenBank/DDBJ databases">
        <authorList>
            <person name="Gilroy R."/>
        </authorList>
    </citation>
    <scope>NUCLEOTIDE SEQUENCE</scope>
    <source>
        <strain evidence="2">ChiGjej4B4-7305</strain>
    </source>
</reference>
<dbReference type="EMBL" id="DXBY01000127">
    <property type="protein sequence ID" value="HIZ35591.1"/>
    <property type="molecule type" value="Genomic_DNA"/>
</dbReference>
<dbReference type="Proteomes" id="UP000824037">
    <property type="component" value="Unassembled WGS sequence"/>
</dbReference>
<evidence type="ECO:0000313" key="3">
    <source>
        <dbReference type="Proteomes" id="UP000824037"/>
    </source>
</evidence>